<dbReference type="HAMAP" id="MF_00208">
    <property type="entry name" value="MurE"/>
    <property type="match status" value="1"/>
</dbReference>
<feature type="binding site" evidence="7">
    <location>
        <position position="29"/>
    </location>
    <ligand>
        <name>UDP-N-acetyl-alpha-D-muramoyl-L-alanyl-D-glutamate</name>
        <dbReference type="ChEBI" id="CHEBI:83900"/>
    </ligand>
</feature>
<organism evidence="12 13">
    <name type="scientific">Deinococcus roseus</name>
    <dbReference type="NCBI Taxonomy" id="392414"/>
    <lineage>
        <taxon>Bacteria</taxon>
        <taxon>Thermotogati</taxon>
        <taxon>Deinococcota</taxon>
        <taxon>Deinococci</taxon>
        <taxon>Deinococcales</taxon>
        <taxon>Deinococcaceae</taxon>
        <taxon>Deinococcus</taxon>
    </lineage>
</organism>
<dbReference type="Gene3D" id="3.90.190.20">
    <property type="entry name" value="Mur ligase, C-terminal domain"/>
    <property type="match status" value="1"/>
</dbReference>
<keyword evidence="7" id="KW-0067">ATP-binding</keyword>
<evidence type="ECO:0000259" key="10">
    <source>
        <dbReference type="Pfam" id="PF02875"/>
    </source>
</evidence>
<feature type="binding site" evidence="7">
    <location>
        <begin position="153"/>
        <end position="154"/>
    </location>
    <ligand>
        <name>UDP-N-acetyl-alpha-D-muramoyl-L-alanyl-D-glutamate</name>
        <dbReference type="ChEBI" id="CHEBI:83900"/>
    </ligand>
</feature>
<dbReference type="Pfam" id="PF08245">
    <property type="entry name" value="Mur_ligase_M"/>
    <property type="match status" value="1"/>
</dbReference>
<dbReference type="SUPFAM" id="SSF53244">
    <property type="entry name" value="MurD-like peptide ligases, peptide-binding domain"/>
    <property type="match status" value="1"/>
</dbReference>
<keyword evidence="3 7" id="KW-0133">Cell shape</keyword>
<comment type="pathway">
    <text evidence="7 8">Cell wall biogenesis; peptidoglycan biosynthesis.</text>
</comment>
<comment type="subcellular location">
    <subcellularLocation>
        <location evidence="7 8">Cytoplasm</location>
    </subcellularLocation>
</comment>
<evidence type="ECO:0000256" key="4">
    <source>
        <dbReference type="ARBA" id="ARBA00022984"/>
    </source>
</evidence>
<dbReference type="InterPro" id="IPR004101">
    <property type="entry name" value="Mur_ligase_C"/>
</dbReference>
<feature type="domain" description="Mur ligase central" evidence="11">
    <location>
        <begin position="106"/>
        <end position="304"/>
    </location>
</feature>
<dbReference type="InterPro" id="IPR035911">
    <property type="entry name" value="MurE/MurF_N"/>
</dbReference>
<evidence type="ECO:0000259" key="9">
    <source>
        <dbReference type="Pfam" id="PF01225"/>
    </source>
</evidence>
<dbReference type="Gene3D" id="3.40.1190.10">
    <property type="entry name" value="Mur-like, catalytic domain"/>
    <property type="match status" value="1"/>
</dbReference>
<evidence type="ECO:0000313" key="13">
    <source>
        <dbReference type="Proteomes" id="UP000632222"/>
    </source>
</evidence>
<keyword evidence="4 7" id="KW-0573">Peptidoglycan synthesis</keyword>
<dbReference type="PANTHER" id="PTHR23135">
    <property type="entry name" value="MUR LIGASE FAMILY MEMBER"/>
    <property type="match status" value="1"/>
</dbReference>
<dbReference type="InterPro" id="IPR036565">
    <property type="entry name" value="Mur-like_cat_sf"/>
</dbReference>
<evidence type="ECO:0000256" key="6">
    <source>
        <dbReference type="ARBA" id="ARBA00023316"/>
    </source>
</evidence>
<dbReference type="InterPro" id="IPR000713">
    <property type="entry name" value="Mur_ligase_N"/>
</dbReference>
<feature type="domain" description="Mur ligase C-terminal" evidence="10">
    <location>
        <begin position="326"/>
        <end position="453"/>
    </location>
</feature>
<evidence type="ECO:0000313" key="12">
    <source>
        <dbReference type="EMBL" id="GGJ31242.1"/>
    </source>
</evidence>
<dbReference type="PANTHER" id="PTHR23135:SF4">
    <property type="entry name" value="UDP-N-ACETYLMURAMOYL-L-ALANYL-D-GLUTAMATE--2,6-DIAMINOPIMELATE LIGASE MURE HOMOLOG, CHLOROPLASTIC"/>
    <property type="match status" value="1"/>
</dbReference>
<comment type="cofactor">
    <cofactor evidence="7">
        <name>Mg(2+)</name>
        <dbReference type="ChEBI" id="CHEBI:18420"/>
    </cofactor>
</comment>
<dbReference type="NCBIfam" id="TIGR01085">
    <property type="entry name" value="murE"/>
    <property type="match status" value="1"/>
</dbReference>
<feature type="domain" description="Mur ligase N-terminal catalytic" evidence="9">
    <location>
        <begin position="22"/>
        <end position="90"/>
    </location>
</feature>
<gene>
    <name evidence="7 12" type="primary">murE</name>
    <name evidence="12" type="ORF">GCM10008938_16770</name>
</gene>
<comment type="PTM">
    <text evidence="7">Carboxylation is probably crucial for Mg(2+) binding and, consequently, for the gamma-phosphate positioning of ATP.</text>
</comment>
<dbReference type="SUPFAM" id="SSF63418">
    <property type="entry name" value="MurE/MurF N-terminal domain"/>
    <property type="match status" value="1"/>
</dbReference>
<evidence type="ECO:0000259" key="11">
    <source>
        <dbReference type="Pfam" id="PF08245"/>
    </source>
</evidence>
<feature type="modified residue" description="N6-carboxylysine" evidence="7">
    <location>
        <position position="220"/>
    </location>
</feature>
<feature type="binding site" evidence="7">
    <location>
        <position position="188"/>
    </location>
    <ligand>
        <name>UDP-N-acetyl-alpha-D-muramoyl-L-alanyl-D-glutamate</name>
        <dbReference type="ChEBI" id="CHEBI:83900"/>
    </ligand>
</feature>
<dbReference type="RefSeq" id="WP_189002225.1">
    <property type="nucleotide sequence ID" value="NZ_BMOD01000004.1"/>
</dbReference>
<keyword evidence="2 7" id="KW-0132">Cell division</keyword>
<dbReference type="NCBIfam" id="NF001126">
    <property type="entry name" value="PRK00139.1-4"/>
    <property type="match status" value="1"/>
</dbReference>
<proteinExistence type="inferred from homology"/>
<dbReference type="InterPro" id="IPR036615">
    <property type="entry name" value="Mur_ligase_C_dom_sf"/>
</dbReference>
<protein>
    <recommendedName>
        <fullName evidence="7">UDP-N-acetylmuramyl-tripeptide synthetase</fullName>
        <ecNumber evidence="7">6.3.2.-</ecNumber>
    </recommendedName>
    <alternativeName>
        <fullName evidence="7">UDP-MurNAc-tripeptide synthetase</fullName>
    </alternativeName>
</protein>
<keyword evidence="7" id="KW-0460">Magnesium</keyword>
<dbReference type="EMBL" id="BMOD01000004">
    <property type="protein sequence ID" value="GGJ31242.1"/>
    <property type="molecule type" value="Genomic_DNA"/>
</dbReference>
<keyword evidence="7" id="KW-0436">Ligase</keyword>
<evidence type="ECO:0000256" key="1">
    <source>
        <dbReference type="ARBA" id="ARBA00005898"/>
    </source>
</evidence>
<keyword evidence="7" id="KW-0547">Nucleotide-binding</keyword>
<dbReference type="InterPro" id="IPR013221">
    <property type="entry name" value="Mur_ligase_cen"/>
</dbReference>
<keyword evidence="13" id="KW-1185">Reference proteome</keyword>
<comment type="caution">
    <text evidence="7">Lacks conserved residue(s) required for the propagation of feature annotation.</text>
</comment>
<dbReference type="Pfam" id="PF02875">
    <property type="entry name" value="Mur_ligase_C"/>
    <property type="match status" value="1"/>
</dbReference>
<dbReference type="Gene3D" id="3.40.1390.10">
    <property type="entry name" value="MurE/MurF, N-terminal domain"/>
    <property type="match status" value="1"/>
</dbReference>
<feature type="binding site" evidence="7">
    <location>
        <begin position="108"/>
        <end position="114"/>
    </location>
    <ligand>
        <name>ATP</name>
        <dbReference type="ChEBI" id="CHEBI:30616"/>
    </ligand>
</feature>
<evidence type="ECO:0000256" key="8">
    <source>
        <dbReference type="RuleBase" id="RU004135"/>
    </source>
</evidence>
<keyword evidence="6 7" id="KW-0961">Cell wall biogenesis/degradation</keyword>
<name>A0ABQ2CZE4_9DEIO</name>
<dbReference type="SUPFAM" id="SSF53623">
    <property type="entry name" value="MurD-like peptide ligases, catalytic domain"/>
    <property type="match status" value="1"/>
</dbReference>
<dbReference type="InterPro" id="IPR005761">
    <property type="entry name" value="UDP-N-AcMur-Glu-dNH2Pim_ligase"/>
</dbReference>
<feature type="binding site" evidence="7">
    <location>
        <position position="180"/>
    </location>
    <ligand>
        <name>UDP-N-acetyl-alpha-D-muramoyl-L-alanyl-D-glutamate</name>
        <dbReference type="ChEBI" id="CHEBI:83900"/>
    </ligand>
</feature>
<evidence type="ECO:0000256" key="3">
    <source>
        <dbReference type="ARBA" id="ARBA00022960"/>
    </source>
</evidence>
<keyword evidence="7" id="KW-0963">Cytoplasm</keyword>
<comment type="function">
    <text evidence="7">Catalyzes the addition of an amino acid to the nucleotide precursor UDP-N-acetylmuramoyl-L-alanyl-D-glutamate (UMAG) in the biosynthesis of bacterial cell-wall peptidoglycan.</text>
</comment>
<comment type="similarity">
    <text evidence="1 7">Belongs to the MurCDEF family. MurE subfamily.</text>
</comment>
<dbReference type="Pfam" id="PF01225">
    <property type="entry name" value="Mur_ligase"/>
    <property type="match status" value="1"/>
</dbReference>
<evidence type="ECO:0000256" key="2">
    <source>
        <dbReference type="ARBA" id="ARBA00022618"/>
    </source>
</evidence>
<keyword evidence="5 7" id="KW-0131">Cell cycle</keyword>
<sequence length="483" mass="52250">MKLSLLLSQLGLSAHPEADPEVSAVTHNSSWVKPGAVFVAVRGLKTDGHKFIPQALEKGAVAIVGEGFEGDLPVPYIKVEHARHALADFACVLQGHPSRALTVVGITGTDGKSTTSWITYHLLQSAGKPSGLLSTVGYRTPDGVLHHFPQHLTTPDSPEIQSLLRELLDAGATHCVLETSSHALELDRVRGVEYGVGIFTNLTPEHLDFHGDMEGYFQAKRKLIDRSRFAVLNQDDPYARRLTDHPSHTTFGFSAEAQWRATNLQEEASGLNFTVVSPAGTFDVVLPMIGQFNVLNALAAMATAHHLGLSIPELQKGLASFQGIPGRMQLLSSHPRVMVDFAHTPPSLEKALEVLRPSTTGKLWVVVGSAGGNRDPLKRAPLGEVASRLSDQAIFTEEDCRDTPIQEILQEMERGASSTGNQNYRSIADRRTAIQEAIHQAGPEDTVLLAGKGPEDTLERASETLPWDEVAEALQALGTRKPS</sequence>
<dbReference type="Proteomes" id="UP000632222">
    <property type="component" value="Unassembled WGS sequence"/>
</dbReference>
<evidence type="ECO:0000256" key="5">
    <source>
        <dbReference type="ARBA" id="ARBA00023306"/>
    </source>
</evidence>
<evidence type="ECO:0000256" key="7">
    <source>
        <dbReference type="HAMAP-Rule" id="MF_00208"/>
    </source>
</evidence>
<accession>A0ABQ2CZE4</accession>
<comment type="caution">
    <text evidence="12">The sequence shown here is derived from an EMBL/GenBank/DDBJ whole genome shotgun (WGS) entry which is preliminary data.</text>
</comment>
<reference evidence="13" key="1">
    <citation type="journal article" date="2019" name="Int. J. Syst. Evol. Microbiol.">
        <title>The Global Catalogue of Microorganisms (GCM) 10K type strain sequencing project: providing services to taxonomists for standard genome sequencing and annotation.</title>
        <authorList>
            <consortium name="The Broad Institute Genomics Platform"/>
            <consortium name="The Broad Institute Genome Sequencing Center for Infectious Disease"/>
            <person name="Wu L."/>
            <person name="Ma J."/>
        </authorList>
    </citation>
    <scope>NUCLEOTIDE SEQUENCE [LARGE SCALE GENOMIC DNA]</scope>
    <source>
        <strain evidence="13">JCM 14370</strain>
    </source>
</reference>
<dbReference type="EC" id="6.3.2.-" evidence="7"/>